<sequence>MELCVCERFPSDRELVFQARVLCREFMFSRVTREGLSWCRVGAEPPDPPAELTPAALVLLKLGDELEKLQPRLYRNVAKQLNITVALEALVSDAFLSVATEILSLGITWGKVVAIFAVAGGLAVDCVRQEHPAVVYTIEDSLGEFVRKSLVPWLRMRGGW</sequence>
<evidence type="ECO:0000256" key="4">
    <source>
        <dbReference type="ARBA" id="ARBA00022703"/>
    </source>
</evidence>
<evidence type="ECO:0000313" key="8">
    <source>
        <dbReference type="EMBL" id="KAF5890940.1"/>
    </source>
</evidence>
<dbReference type="GO" id="GO:0005741">
    <property type="term" value="C:mitochondrial outer membrane"/>
    <property type="evidence" value="ECO:0007669"/>
    <property type="project" value="TreeGrafter"/>
</dbReference>
<evidence type="ECO:0000259" key="7">
    <source>
        <dbReference type="SMART" id="SM00337"/>
    </source>
</evidence>
<dbReference type="GO" id="GO:0097192">
    <property type="term" value="P:extrinsic apoptotic signaling pathway in absence of ligand"/>
    <property type="evidence" value="ECO:0007669"/>
    <property type="project" value="TreeGrafter"/>
</dbReference>
<dbReference type="InterPro" id="IPR046371">
    <property type="entry name" value="Bcl-2_BH1-3"/>
</dbReference>
<protein>
    <submittedName>
        <fullName evidence="8">Bcl-2-related ovarian killer protein B-like</fullName>
    </submittedName>
</protein>
<dbReference type="PRINTS" id="PR01862">
    <property type="entry name" value="BCL2FAMILY"/>
</dbReference>
<dbReference type="SUPFAM" id="SSF56854">
    <property type="entry name" value="Bcl-2 inhibitors of programmed cell death"/>
    <property type="match status" value="1"/>
</dbReference>
<dbReference type="GO" id="GO:0008630">
    <property type="term" value="P:intrinsic apoptotic signaling pathway in response to DNA damage"/>
    <property type="evidence" value="ECO:0007669"/>
    <property type="project" value="TreeGrafter"/>
</dbReference>
<dbReference type="Gene3D" id="1.10.437.10">
    <property type="entry name" value="Blc2-like"/>
    <property type="match status" value="1"/>
</dbReference>
<keyword evidence="3" id="KW-0812">Transmembrane</keyword>
<comment type="similarity">
    <text evidence="2">Belongs to the Bcl-2 family.</text>
</comment>
<gene>
    <name evidence="8" type="primary">bokb</name>
    <name evidence="8" type="ORF">DAT39_019355</name>
</gene>
<dbReference type="PANTHER" id="PTHR11256">
    <property type="entry name" value="BCL-2 RELATED"/>
    <property type="match status" value="1"/>
</dbReference>
<keyword evidence="9" id="KW-1185">Reference proteome</keyword>
<dbReference type="AlphaFoldDB" id="A0A8J4XAK3"/>
<dbReference type="PROSITE" id="PS50062">
    <property type="entry name" value="BCL2_FAMILY"/>
    <property type="match status" value="1"/>
</dbReference>
<dbReference type="OrthoDB" id="5947850at2759"/>
<evidence type="ECO:0000256" key="2">
    <source>
        <dbReference type="ARBA" id="ARBA00009458"/>
    </source>
</evidence>
<comment type="caution">
    <text evidence="8">The sequence shown here is derived from an EMBL/GenBank/DDBJ whole genome shotgun (WGS) entry which is preliminary data.</text>
</comment>
<dbReference type="CDD" id="cd06845">
    <property type="entry name" value="Bcl-2_like"/>
    <property type="match status" value="1"/>
</dbReference>
<evidence type="ECO:0000256" key="6">
    <source>
        <dbReference type="ARBA" id="ARBA00023136"/>
    </source>
</evidence>
<accession>A0A8J4XAK3</accession>
<dbReference type="SMART" id="SM00337">
    <property type="entry name" value="BCL"/>
    <property type="match status" value="1"/>
</dbReference>
<dbReference type="InterPro" id="IPR036834">
    <property type="entry name" value="Bcl-2-like_sf"/>
</dbReference>
<dbReference type="InterPro" id="IPR026298">
    <property type="entry name" value="Bcl-2_fam"/>
</dbReference>
<evidence type="ECO:0000256" key="1">
    <source>
        <dbReference type="ARBA" id="ARBA00004167"/>
    </source>
</evidence>
<evidence type="ECO:0000256" key="5">
    <source>
        <dbReference type="ARBA" id="ARBA00022989"/>
    </source>
</evidence>
<keyword evidence="4" id="KW-0053">Apoptosis</keyword>
<dbReference type="GO" id="GO:0051400">
    <property type="term" value="F:BH domain binding"/>
    <property type="evidence" value="ECO:0007669"/>
    <property type="project" value="TreeGrafter"/>
</dbReference>
<dbReference type="EMBL" id="QNUK01000632">
    <property type="protein sequence ID" value="KAF5890940.1"/>
    <property type="molecule type" value="Genomic_DNA"/>
</dbReference>
<evidence type="ECO:0000313" key="9">
    <source>
        <dbReference type="Proteomes" id="UP000727407"/>
    </source>
</evidence>
<evidence type="ECO:0000256" key="3">
    <source>
        <dbReference type="ARBA" id="ARBA00022692"/>
    </source>
</evidence>
<dbReference type="GO" id="GO:0001836">
    <property type="term" value="P:release of cytochrome c from mitochondria"/>
    <property type="evidence" value="ECO:0007669"/>
    <property type="project" value="TreeGrafter"/>
</dbReference>
<dbReference type="GO" id="GO:0042981">
    <property type="term" value="P:regulation of apoptotic process"/>
    <property type="evidence" value="ECO:0007669"/>
    <property type="project" value="InterPro"/>
</dbReference>
<name>A0A8J4XAK3_CLAMG</name>
<organism evidence="8 9">
    <name type="scientific">Clarias magur</name>
    <name type="common">Asian catfish</name>
    <name type="synonym">Macropteronotus magur</name>
    <dbReference type="NCBI Taxonomy" id="1594786"/>
    <lineage>
        <taxon>Eukaryota</taxon>
        <taxon>Metazoa</taxon>
        <taxon>Chordata</taxon>
        <taxon>Craniata</taxon>
        <taxon>Vertebrata</taxon>
        <taxon>Euteleostomi</taxon>
        <taxon>Actinopterygii</taxon>
        <taxon>Neopterygii</taxon>
        <taxon>Teleostei</taxon>
        <taxon>Ostariophysi</taxon>
        <taxon>Siluriformes</taxon>
        <taxon>Clariidae</taxon>
        <taxon>Clarias</taxon>
    </lineage>
</organism>
<keyword evidence="5" id="KW-1133">Transmembrane helix</keyword>
<comment type="subcellular location">
    <subcellularLocation>
        <location evidence="1">Membrane</location>
        <topology evidence="1">Single-pass membrane protein</topology>
    </subcellularLocation>
</comment>
<feature type="non-terminal residue" evidence="8">
    <location>
        <position position="160"/>
    </location>
</feature>
<proteinExistence type="inferred from homology"/>
<keyword evidence="6" id="KW-0472">Membrane</keyword>
<feature type="domain" description="Bcl-2 Bcl-2 homology region 1-3" evidence="7">
    <location>
        <begin position="59"/>
        <end position="160"/>
    </location>
</feature>
<dbReference type="Pfam" id="PF00452">
    <property type="entry name" value="Bcl-2"/>
    <property type="match status" value="1"/>
</dbReference>
<dbReference type="PANTHER" id="PTHR11256:SF48">
    <property type="entry name" value="BCL-2-RELATED OVARIAN KILLER PROTEIN"/>
    <property type="match status" value="1"/>
</dbReference>
<dbReference type="InterPro" id="IPR002475">
    <property type="entry name" value="Bcl2-like"/>
</dbReference>
<dbReference type="Proteomes" id="UP000727407">
    <property type="component" value="Unassembled WGS sequence"/>
</dbReference>
<reference evidence="8" key="1">
    <citation type="submission" date="2020-07" db="EMBL/GenBank/DDBJ databases">
        <title>Clarias magur genome sequencing, assembly and annotation.</title>
        <authorList>
            <person name="Kushwaha B."/>
            <person name="Kumar R."/>
            <person name="Das P."/>
            <person name="Joshi C.G."/>
            <person name="Kumar D."/>
            <person name="Nagpure N.S."/>
            <person name="Pandey M."/>
            <person name="Agarwal S."/>
            <person name="Srivastava S."/>
            <person name="Singh M."/>
            <person name="Sahoo L."/>
            <person name="Jayasankar P."/>
            <person name="Meher P.K."/>
            <person name="Koringa P.G."/>
            <person name="Iquebal M.A."/>
            <person name="Das S.P."/>
            <person name="Bit A."/>
            <person name="Patnaik S."/>
            <person name="Patel N."/>
            <person name="Shah T.M."/>
            <person name="Hinsu A."/>
            <person name="Jena J.K."/>
        </authorList>
    </citation>
    <scope>NUCLEOTIDE SEQUENCE</scope>
    <source>
        <strain evidence="8">CIFAMagur01</strain>
        <tissue evidence="8">Testis</tissue>
    </source>
</reference>